<dbReference type="InterPro" id="IPR045247">
    <property type="entry name" value="Oye-like"/>
</dbReference>
<keyword evidence="3" id="KW-0521">NADP</keyword>
<protein>
    <recommendedName>
        <fullName evidence="6">NADH:flavin oxidoreductase/NADH oxidase N-terminal domain-containing protein</fullName>
    </recommendedName>
</protein>
<evidence type="ECO:0000256" key="2">
    <source>
        <dbReference type="ARBA" id="ARBA00022643"/>
    </source>
</evidence>
<reference evidence="4" key="2">
    <citation type="submission" date="2019-01" db="UniProtKB">
        <authorList>
            <consortium name="EnsemblPlants"/>
        </authorList>
    </citation>
    <scope>IDENTIFICATION</scope>
    <source>
        <strain evidence="4">cv. Heinz 1706</strain>
    </source>
</reference>
<dbReference type="PANTHER" id="PTHR22893">
    <property type="entry name" value="NADH OXIDOREDUCTASE-RELATED"/>
    <property type="match status" value="1"/>
</dbReference>
<evidence type="ECO:0000256" key="3">
    <source>
        <dbReference type="ARBA" id="ARBA00022857"/>
    </source>
</evidence>
<dbReference type="OMA" id="HMVEPRT"/>
<accession>A0A3Q7GUT1</accession>
<dbReference type="SUPFAM" id="SSF51395">
    <property type="entry name" value="FMN-linked oxidoreductases"/>
    <property type="match status" value="1"/>
</dbReference>
<dbReference type="GO" id="GO:0010181">
    <property type="term" value="F:FMN binding"/>
    <property type="evidence" value="ECO:0007669"/>
    <property type="project" value="InterPro"/>
</dbReference>
<keyword evidence="1" id="KW-0285">Flavoprotein</keyword>
<sequence length="126" mass="14383">MHMYRNSSLFSKVYVRKDSNPEALSTYLASELTKLGVLYLHVFEPRDEPCCLKSIRNAFEGTLISNLVSLSRLFLANHPDLPNRFEVNSPLNKHDKSTFYRTDPVLGYTDYPLLEIKGARSSVLLS</sequence>
<organism evidence="4">
    <name type="scientific">Solanum lycopersicum</name>
    <name type="common">Tomato</name>
    <name type="synonym">Lycopersicon esculentum</name>
    <dbReference type="NCBI Taxonomy" id="4081"/>
    <lineage>
        <taxon>Eukaryota</taxon>
        <taxon>Viridiplantae</taxon>
        <taxon>Streptophyta</taxon>
        <taxon>Embryophyta</taxon>
        <taxon>Tracheophyta</taxon>
        <taxon>Spermatophyta</taxon>
        <taxon>Magnoliopsida</taxon>
        <taxon>eudicotyledons</taxon>
        <taxon>Gunneridae</taxon>
        <taxon>Pentapetalae</taxon>
        <taxon>asterids</taxon>
        <taxon>lamiids</taxon>
        <taxon>Solanales</taxon>
        <taxon>Solanaceae</taxon>
        <taxon>Solanoideae</taxon>
        <taxon>Solaneae</taxon>
        <taxon>Solanum</taxon>
        <taxon>Solanum subgen. Lycopersicon</taxon>
    </lineage>
</organism>
<dbReference type="AlphaFoldDB" id="A0A3Q7GUT1"/>
<dbReference type="STRING" id="4081.A0A3Q7GUT1"/>
<dbReference type="Gramene" id="Solyc04g039930.3.1">
    <property type="protein sequence ID" value="Solyc04g039930.3.1"/>
    <property type="gene ID" value="Solyc04g039930.3"/>
</dbReference>
<dbReference type="GO" id="GO:0016491">
    <property type="term" value="F:oxidoreductase activity"/>
    <property type="evidence" value="ECO:0007669"/>
    <property type="project" value="InterPro"/>
</dbReference>
<dbReference type="Proteomes" id="UP000004994">
    <property type="component" value="Chromosome 4"/>
</dbReference>
<evidence type="ECO:0000256" key="1">
    <source>
        <dbReference type="ARBA" id="ARBA00022630"/>
    </source>
</evidence>
<evidence type="ECO:0000313" key="5">
    <source>
        <dbReference type="Proteomes" id="UP000004994"/>
    </source>
</evidence>
<name>A0A3Q7GUT1_SOLLC</name>
<keyword evidence="5" id="KW-1185">Reference proteome</keyword>
<dbReference type="InParanoid" id="A0A3Q7GUT1"/>
<evidence type="ECO:0000313" key="4">
    <source>
        <dbReference type="EnsemblPlants" id="Solyc04g039930.3.1"/>
    </source>
</evidence>
<dbReference type="PANTHER" id="PTHR22893:SF114">
    <property type="entry name" value="12-OXOPHYTODIENOATE REDUCTASE 2"/>
    <property type="match status" value="1"/>
</dbReference>
<dbReference type="InterPro" id="IPR013785">
    <property type="entry name" value="Aldolase_TIM"/>
</dbReference>
<keyword evidence="2" id="KW-0288">FMN</keyword>
<dbReference type="Gene3D" id="3.20.20.70">
    <property type="entry name" value="Aldolase class I"/>
    <property type="match status" value="1"/>
</dbReference>
<proteinExistence type="predicted"/>
<reference evidence="4" key="1">
    <citation type="journal article" date="2012" name="Nature">
        <title>The tomato genome sequence provides insights into fleshy fruit evolution.</title>
        <authorList>
            <consortium name="Tomato Genome Consortium"/>
        </authorList>
    </citation>
    <scope>NUCLEOTIDE SEQUENCE [LARGE SCALE GENOMIC DNA]</scope>
    <source>
        <strain evidence="4">cv. Heinz 1706</strain>
    </source>
</reference>
<dbReference type="EnsemblPlants" id="Solyc04g039930.3.1">
    <property type="protein sequence ID" value="Solyc04g039930.3.1"/>
    <property type="gene ID" value="Solyc04g039930.3"/>
</dbReference>
<evidence type="ECO:0008006" key="6">
    <source>
        <dbReference type="Google" id="ProtNLM"/>
    </source>
</evidence>
<dbReference type="PaxDb" id="4081-Solyc04g039930.2.1"/>